<dbReference type="KEGG" id="mgot:MgSA37_04282"/>
<proteinExistence type="predicted"/>
<accession>A0A0X8X5J6</accession>
<reference evidence="1 2" key="1">
    <citation type="submission" date="2015-12" db="EMBL/GenBank/DDBJ databases">
        <title>Genome sequence of Mucilaginibacter gotjawali.</title>
        <authorList>
            <person name="Lee J.S."/>
            <person name="Lee K.C."/>
            <person name="Kim K.K."/>
            <person name="Lee B.W."/>
        </authorList>
    </citation>
    <scope>NUCLEOTIDE SEQUENCE [LARGE SCALE GENOMIC DNA]</scope>
    <source>
        <strain evidence="1 2">SA3-7</strain>
    </source>
</reference>
<evidence type="ECO:0000313" key="2">
    <source>
        <dbReference type="Proteomes" id="UP000218263"/>
    </source>
</evidence>
<organism evidence="1 2">
    <name type="scientific">Mucilaginibacter gotjawali</name>
    <dbReference type="NCBI Taxonomy" id="1550579"/>
    <lineage>
        <taxon>Bacteria</taxon>
        <taxon>Pseudomonadati</taxon>
        <taxon>Bacteroidota</taxon>
        <taxon>Sphingobacteriia</taxon>
        <taxon>Sphingobacteriales</taxon>
        <taxon>Sphingobacteriaceae</taxon>
        <taxon>Mucilaginibacter</taxon>
    </lineage>
</organism>
<name>A0A0X8X5J6_9SPHI</name>
<dbReference type="AlphaFoldDB" id="A0A0X8X5J6"/>
<sequence>MGDVTGISDFGCSISELLFELNVWKRYYLILINIVFIIAPLKSTI</sequence>
<protein>
    <submittedName>
        <fullName evidence="1">Uncharacterized protein</fullName>
    </submittedName>
</protein>
<gene>
    <name evidence="1" type="ORF">MgSA37_04282</name>
</gene>
<keyword evidence="2" id="KW-1185">Reference proteome</keyword>
<evidence type="ECO:0000313" key="1">
    <source>
        <dbReference type="EMBL" id="BAU56085.1"/>
    </source>
</evidence>
<dbReference type="EMBL" id="AP017313">
    <property type="protein sequence ID" value="BAU56085.1"/>
    <property type="molecule type" value="Genomic_DNA"/>
</dbReference>
<dbReference type="Proteomes" id="UP000218263">
    <property type="component" value="Chromosome"/>
</dbReference>